<dbReference type="Proteomes" id="UP000035762">
    <property type="component" value="Unassembled WGS sequence"/>
</dbReference>
<keyword evidence="4" id="KW-1185">Reference proteome</keyword>
<dbReference type="Gene3D" id="3.90.550.10">
    <property type="entry name" value="Spore Coat Polysaccharide Biosynthesis Protein SpsA, Chain A"/>
    <property type="match status" value="1"/>
</dbReference>
<dbReference type="OrthoDB" id="9777830at2"/>
<accession>A0A090MTK4</accession>
<dbReference type="InterPro" id="IPR001173">
    <property type="entry name" value="Glyco_trans_2-like"/>
</dbReference>
<gene>
    <name evidence="3" type="ORF">BN961_02329</name>
</gene>
<evidence type="ECO:0000259" key="2">
    <source>
        <dbReference type="Pfam" id="PF08241"/>
    </source>
</evidence>
<dbReference type="GO" id="GO:0008757">
    <property type="term" value="F:S-adenosylmethionine-dependent methyltransferase activity"/>
    <property type="evidence" value="ECO:0007669"/>
    <property type="project" value="InterPro"/>
</dbReference>
<dbReference type="SUPFAM" id="SSF53335">
    <property type="entry name" value="S-adenosyl-L-methionine-dependent methyltransferases"/>
    <property type="match status" value="1"/>
</dbReference>
<dbReference type="InterPro" id="IPR013216">
    <property type="entry name" value="Methyltransf_11"/>
</dbReference>
<dbReference type="Pfam" id="PF00535">
    <property type="entry name" value="Glycos_transf_2"/>
    <property type="match status" value="1"/>
</dbReference>
<dbReference type="PANTHER" id="PTHR43685:SF2">
    <property type="entry name" value="GLYCOSYLTRANSFERASE 2-LIKE DOMAIN-CONTAINING PROTEIN"/>
    <property type="match status" value="1"/>
</dbReference>
<name>A0A090MTK4_AFIFE</name>
<dbReference type="Pfam" id="PF08241">
    <property type="entry name" value="Methyltransf_11"/>
    <property type="match status" value="1"/>
</dbReference>
<proteinExistence type="predicted"/>
<dbReference type="InterPro" id="IPR029063">
    <property type="entry name" value="SAM-dependent_MTases_sf"/>
</dbReference>
<dbReference type="CDD" id="cd00761">
    <property type="entry name" value="Glyco_tranf_GTA_type"/>
    <property type="match status" value="1"/>
</dbReference>
<dbReference type="PANTHER" id="PTHR43685">
    <property type="entry name" value="GLYCOSYLTRANSFERASE"/>
    <property type="match status" value="1"/>
</dbReference>
<sequence length="552" mass="61310">MIMRKIWREVCRPVRRMLAAEADLAVSRAVEKSNMQALHDLQADERFNRQALHDIASILFGGLGTPDHAGQDAVGLVIPTCDRPQSLRRALTSVAAQSRRPDKVIVVNDGQERIENIVLEFSGRLAISILHTGHPYSGPSAARNLALDVLDTPLVAFLDDDNLMWPRWIERAAAFLESDPKIDIIYGVQLRDAEFSKTTKNWFLVPFDFEELKQGNYIDLNQLMHRKSATRFDLLLKRLIDWDYVLRLIDSRPDRIVPVDAISSLYLASGFDRISVALWPPDLGRSIAEREGATGAPLPAGACVCSCCNFTGKFLPGPDGRPNAGCPQCGSLERHRFLQLMGPLLRSRWVPETRPFERAALVEVAPSSATLPFRRLFGISKAVDADPQADGRVVDIVASLTDLPFPGDYADVLLALHVLEHIPDDRKAMAEIARVLAPTGVAILQVPLSDRDTTDEALLDTAEERVARYGQADHVRLYGNDFFARLNEAGLTCAAVSPRDSMSSESIERYGLLPDQALVFAVRFDATRAKECLEYFVSSLTRQTWTGQSRKA</sequence>
<dbReference type="EMBL" id="CCAZ020000001">
    <property type="protein sequence ID" value="CEG08909.1"/>
    <property type="molecule type" value="Genomic_DNA"/>
</dbReference>
<protein>
    <submittedName>
        <fullName evidence="3">Glycosyl transferase</fullName>
    </submittedName>
</protein>
<evidence type="ECO:0000313" key="4">
    <source>
        <dbReference type="Proteomes" id="UP000035762"/>
    </source>
</evidence>
<dbReference type="InterPro" id="IPR029044">
    <property type="entry name" value="Nucleotide-diphossugar_trans"/>
</dbReference>
<evidence type="ECO:0000259" key="1">
    <source>
        <dbReference type="Pfam" id="PF00535"/>
    </source>
</evidence>
<dbReference type="Gene3D" id="3.40.50.150">
    <property type="entry name" value="Vaccinia Virus protein VP39"/>
    <property type="match status" value="1"/>
</dbReference>
<feature type="domain" description="Glycosyltransferase 2-like" evidence="1">
    <location>
        <begin position="77"/>
        <end position="213"/>
    </location>
</feature>
<comment type="caution">
    <text evidence="3">The sequence shown here is derived from an EMBL/GenBank/DDBJ whole genome shotgun (WGS) entry which is preliminary data.</text>
</comment>
<dbReference type="AlphaFoldDB" id="A0A090MTK4"/>
<dbReference type="InterPro" id="IPR050834">
    <property type="entry name" value="Glycosyltransf_2"/>
</dbReference>
<dbReference type="STRING" id="1035.BN961_02329"/>
<dbReference type="SUPFAM" id="SSF53448">
    <property type="entry name" value="Nucleotide-diphospho-sugar transferases"/>
    <property type="match status" value="1"/>
</dbReference>
<organism evidence="3 4">
    <name type="scientific">Afipia felis</name>
    <name type="common">Cat scratch disease bacillus</name>
    <dbReference type="NCBI Taxonomy" id="1035"/>
    <lineage>
        <taxon>Bacteria</taxon>
        <taxon>Pseudomonadati</taxon>
        <taxon>Pseudomonadota</taxon>
        <taxon>Alphaproteobacteria</taxon>
        <taxon>Hyphomicrobiales</taxon>
        <taxon>Nitrobacteraceae</taxon>
        <taxon>Afipia</taxon>
    </lineage>
</organism>
<feature type="domain" description="Methyltransferase type 11" evidence="2">
    <location>
        <begin position="395"/>
        <end position="443"/>
    </location>
</feature>
<evidence type="ECO:0000313" key="3">
    <source>
        <dbReference type="EMBL" id="CEG08909.1"/>
    </source>
</evidence>
<reference evidence="3 4" key="1">
    <citation type="journal article" date="2014" name="Genome Announc.">
        <title>Genome Sequence of Afipia felis Strain 76713, Isolated in Hospital Water Using an Amoeba Co-Culture Procedure.</title>
        <authorList>
            <person name="Benamar S."/>
            <person name="La Scola B."/>
            <person name="Croce O."/>
        </authorList>
    </citation>
    <scope>NUCLEOTIDE SEQUENCE [LARGE SCALE GENOMIC DNA]</scope>
    <source>
        <strain evidence="3 4">76713</strain>
    </source>
</reference>
<keyword evidence="3" id="KW-0808">Transferase</keyword>